<feature type="compositionally biased region" description="Polar residues" evidence="9">
    <location>
        <begin position="112"/>
        <end position="122"/>
    </location>
</feature>
<evidence type="ECO:0000256" key="9">
    <source>
        <dbReference type="SAM" id="MobiDB-lite"/>
    </source>
</evidence>
<name>A0A183UUW6_TOXCA</name>
<evidence type="ECO:0000313" key="13">
    <source>
        <dbReference type="Proteomes" id="UP000050794"/>
    </source>
</evidence>
<dbReference type="GO" id="GO:0042277">
    <property type="term" value="F:peptide binding"/>
    <property type="evidence" value="ECO:0007669"/>
    <property type="project" value="TreeGrafter"/>
</dbReference>
<keyword evidence="6 10" id="KW-0472">Membrane</keyword>
<keyword evidence="5" id="KW-0297">G-protein coupled receptor</keyword>
<evidence type="ECO:0000256" key="3">
    <source>
        <dbReference type="ARBA" id="ARBA00022692"/>
    </source>
</evidence>
<evidence type="ECO:0000256" key="7">
    <source>
        <dbReference type="ARBA" id="ARBA00023170"/>
    </source>
</evidence>
<organism evidence="13 14">
    <name type="scientific">Toxocara canis</name>
    <name type="common">Canine roundworm</name>
    <dbReference type="NCBI Taxonomy" id="6265"/>
    <lineage>
        <taxon>Eukaryota</taxon>
        <taxon>Metazoa</taxon>
        <taxon>Ecdysozoa</taxon>
        <taxon>Nematoda</taxon>
        <taxon>Chromadorea</taxon>
        <taxon>Rhabditida</taxon>
        <taxon>Spirurina</taxon>
        <taxon>Ascaridomorpha</taxon>
        <taxon>Ascaridoidea</taxon>
        <taxon>Toxocaridae</taxon>
        <taxon>Toxocara</taxon>
    </lineage>
</organism>
<evidence type="ECO:0000256" key="4">
    <source>
        <dbReference type="ARBA" id="ARBA00022989"/>
    </source>
</evidence>
<dbReference type="GO" id="GO:0043005">
    <property type="term" value="C:neuron projection"/>
    <property type="evidence" value="ECO:0007669"/>
    <property type="project" value="TreeGrafter"/>
</dbReference>
<dbReference type="CDD" id="cd00637">
    <property type="entry name" value="7tm_classA_rhodopsin-like"/>
    <property type="match status" value="1"/>
</dbReference>
<feature type="domain" description="G-protein coupled receptors family 1 profile" evidence="11">
    <location>
        <begin position="1"/>
        <end position="195"/>
    </location>
</feature>
<dbReference type="AlphaFoldDB" id="A0A183UUW6"/>
<evidence type="ECO:0000256" key="1">
    <source>
        <dbReference type="ARBA" id="ARBA00004651"/>
    </source>
</evidence>
<evidence type="ECO:0000256" key="2">
    <source>
        <dbReference type="ARBA" id="ARBA00022475"/>
    </source>
</evidence>
<dbReference type="PANTHER" id="PTHR24229:SF100">
    <property type="entry name" value="G-PROTEIN COUPLED RECEPTORS FAMILY 1 PROFILE DOMAIN-CONTAINING PROTEIN"/>
    <property type="match status" value="1"/>
</dbReference>
<gene>
    <name evidence="12" type="ORF">TCNE_LOCUS12286</name>
</gene>
<dbReference type="Gene3D" id="1.20.1070.10">
    <property type="entry name" value="Rhodopsin 7-helix transmembrane proteins"/>
    <property type="match status" value="1"/>
</dbReference>
<dbReference type="SUPFAM" id="SSF81321">
    <property type="entry name" value="Family A G protein-coupled receptor-like"/>
    <property type="match status" value="1"/>
</dbReference>
<comment type="subcellular location">
    <subcellularLocation>
        <location evidence="1">Cell membrane</location>
        <topology evidence="1">Multi-pass membrane protein</topology>
    </subcellularLocation>
</comment>
<dbReference type="InterPro" id="IPR017452">
    <property type="entry name" value="GPCR_Rhodpsn_7TM"/>
</dbReference>
<evidence type="ECO:0000256" key="6">
    <source>
        <dbReference type="ARBA" id="ARBA00023136"/>
    </source>
</evidence>
<proteinExistence type="predicted"/>
<keyword evidence="4 10" id="KW-1133">Transmembrane helix</keyword>
<sequence>MCRPIPLDYRPHITLSYGHVERWKLILCWLPIPFAFNLIQFISLIPYDDHTDPHYPNIRKCVPYDGSLQLIAEAADVLLCYLAPCLVVVVLNLLVAGKVKSSNKGFQHKQGGRTSSMRSNSHNGSTRILLVVPVVYILLNTPFYLMRMTDTIALNVFQSKQFSIVGGLHGAAIIIIYNTSHYLYYFNFACDVIVYAFSSVPYRTSWFKRTLSDLMVQACLIGPHGSSVPYGTSWFKRALSGFMVL</sequence>
<dbReference type="EMBL" id="UYWY01021192">
    <property type="protein sequence ID" value="VDM43607.1"/>
    <property type="molecule type" value="Genomic_DNA"/>
</dbReference>
<keyword evidence="2" id="KW-1003">Cell membrane</keyword>
<evidence type="ECO:0000259" key="11">
    <source>
        <dbReference type="PROSITE" id="PS50262"/>
    </source>
</evidence>
<evidence type="ECO:0000313" key="12">
    <source>
        <dbReference type="EMBL" id="VDM43607.1"/>
    </source>
</evidence>
<keyword evidence="8" id="KW-0807">Transducer</keyword>
<evidence type="ECO:0000256" key="10">
    <source>
        <dbReference type="SAM" id="Phobius"/>
    </source>
</evidence>
<feature type="region of interest" description="Disordered" evidence="9">
    <location>
        <begin position="103"/>
        <end position="122"/>
    </location>
</feature>
<dbReference type="GO" id="GO:0004930">
    <property type="term" value="F:G protein-coupled receptor activity"/>
    <property type="evidence" value="ECO:0007669"/>
    <property type="project" value="UniProtKB-KW"/>
</dbReference>
<reference evidence="14" key="1">
    <citation type="submission" date="2016-06" db="UniProtKB">
        <authorList>
            <consortium name="WormBaseParasite"/>
        </authorList>
    </citation>
    <scope>IDENTIFICATION</scope>
</reference>
<feature type="transmembrane region" description="Helical" evidence="10">
    <location>
        <begin position="25"/>
        <end position="47"/>
    </location>
</feature>
<keyword evidence="3 10" id="KW-0812">Transmembrane</keyword>
<accession>A0A183UUW6</accession>
<reference evidence="12 13" key="2">
    <citation type="submission" date="2018-11" db="EMBL/GenBank/DDBJ databases">
        <authorList>
            <consortium name="Pathogen Informatics"/>
        </authorList>
    </citation>
    <scope>NUCLEOTIDE SEQUENCE [LARGE SCALE GENOMIC DNA]</scope>
</reference>
<dbReference type="WBParaSite" id="TCNE_0001228601-mRNA-1">
    <property type="protein sequence ID" value="TCNE_0001228601-mRNA-1"/>
    <property type="gene ID" value="TCNE_0001228601"/>
</dbReference>
<evidence type="ECO:0000313" key="14">
    <source>
        <dbReference type="WBParaSite" id="TCNE_0001228601-mRNA-1"/>
    </source>
</evidence>
<evidence type="ECO:0000256" key="8">
    <source>
        <dbReference type="ARBA" id="ARBA00023224"/>
    </source>
</evidence>
<feature type="transmembrane region" description="Helical" evidence="10">
    <location>
        <begin position="128"/>
        <end position="146"/>
    </location>
</feature>
<evidence type="ECO:0000256" key="5">
    <source>
        <dbReference type="ARBA" id="ARBA00023040"/>
    </source>
</evidence>
<dbReference type="GO" id="GO:0005886">
    <property type="term" value="C:plasma membrane"/>
    <property type="evidence" value="ECO:0007669"/>
    <property type="project" value="UniProtKB-SubCell"/>
</dbReference>
<protein>
    <submittedName>
        <fullName evidence="14">G_PROTEIN_RECEP_F1_2 domain-containing protein</fullName>
    </submittedName>
</protein>
<keyword evidence="13" id="KW-1185">Reference proteome</keyword>
<keyword evidence="7" id="KW-0675">Receptor</keyword>
<feature type="transmembrane region" description="Helical" evidence="10">
    <location>
        <begin position="74"/>
        <end position="95"/>
    </location>
</feature>
<dbReference type="Proteomes" id="UP000050794">
    <property type="component" value="Unassembled WGS sequence"/>
</dbReference>
<dbReference type="PANTHER" id="PTHR24229">
    <property type="entry name" value="NEUROPEPTIDES RECEPTOR"/>
    <property type="match status" value="1"/>
</dbReference>
<dbReference type="PROSITE" id="PS50262">
    <property type="entry name" value="G_PROTEIN_RECEP_F1_2"/>
    <property type="match status" value="1"/>
</dbReference>